<gene>
    <name evidence="4" type="primary">LOC109712821</name>
</gene>
<protein>
    <submittedName>
        <fullName evidence="4">Uncharacterized protein LOC109712821</fullName>
    </submittedName>
</protein>
<accession>A0A6P5F985</accession>
<sequence>MDKTWILKPRSSVDYQQGLNQFLKFAFDNASKESMILCPCRKCTNCFWKEKEVVYEHLLCDGFMQGYTRWIFHGEDTSQKKPIGNANIHNEQIDDEMDELLHDAFFHPESDLDVGDLDIEQLPTEPDEEIKKFYKLVKYANQEIYPGCKKFSKLSFIVRLLQIKCIGGWSNKTFEMLLKLLKEVLPVGETLPSSFYEMDKIIKDLGLGYEKIDACPNNCMLYRKEFANASLCHVCGTSRWKTVESKRGITKSKDKRNQKVSAKVLRYFPLKPRLQRLFMSSKTASYMRWHNEGRTKDGVLRHPADSPAWKDFDHKHQLFSSESRNVRLGLASDGFNPFRTMSIAHSTWPVVLIPYNLPPWMCMKQPYFILSLLIPGPSAPGNDIDVYMQPLIDELKELWNEGVKTYDVSCKQTFQMHAAILWTISDFPGYACLSGWSTKGRLACPYCNNETCSEYLKHGRKFCYMGHRRFLDNGHKFRRDAISFNGKQEHGIAPTPLSGCDVLEQVKDVNIILGKYNCNMRSRKRKRVDDVQPSHNWKKRSIFFELPYWKTLLVRHNLDVMHIEKNVTDNVLYTLLNSEGRSKDNFKSRLDLRDMGIRYDLHPVSSGTKTYLPPSCFSMSTKEKEDFCKLLKGVKFPDGYASNISNRVHVKERKIFGLKSHDSHVLMQHLLPLAVRRILPENVSQTLIELSNFFRELCCKSLWVKDVQQLEDRIALTLCHLERIFPPSFFDIMVHLPIHLAGEAKLAGPVQYRWMYPIERFLLRLKSYVRNRRHPEGSIAEDVEERRRTQNSGVVVVASTSSFSSAKDQNPIKGDVAYYGVLKEIIELYYCKISRFDDVG</sequence>
<reference evidence="3" key="1">
    <citation type="journal article" date="2015" name="Nat. Genet.">
        <title>The pineapple genome and the evolution of CAM photosynthesis.</title>
        <authorList>
            <person name="Ming R."/>
            <person name="VanBuren R."/>
            <person name="Wai C.M."/>
            <person name="Tang H."/>
            <person name="Schatz M.C."/>
            <person name="Bowers J.E."/>
            <person name="Lyons E."/>
            <person name="Wang M.L."/>
            <person name="Chen J."/>
            <person name="Biggers E."/>
            <person name="Zhang J."/>
            <person name="Huang L."/>
            <person name="Zhang L."/>
            <person name="Miao W."/>
            <person name="Zhang J."/>
            <person name="Ye Z."/>
            <person name="Miao C."/>
            <person name="Lin Z."/>
            <person name="Wang H."/>
            <person name="Zhou H."/>
            <person name="Yim W.C."/>
            <person name="Priest H.D."/>
            <person name="Zheng C."/>
            <person name="Woodhouse M."/>
            <person name="Edger P.P."/>
            <person name="Guyot R."/>
            <person name="Guo H.B."/>
            <person name="Guo H."/>
            <person name="Zheng G."/>
            <person name="Singh R."/>
            <person name="Sharma A."/>
            <person name="Min X."/>
            <person name="Zheng Y."/>
            <person name="Lee H."/>
            <person name="Gurtowski J."/>
            <person name="Sedlazeck F.J."/>
            <person name="Harkess A."/>
            <person name="McKain M.R."/>
            <person name="Liao Z."/>
            <person name="Fang J."/>
            <person name="Liu J."/>
            <person name="Zhang X."/>
            <person name="Zhang Q."/>
            <person name="Hu W."/>
            <person name="Qin Y."/>
            <person name="Wang K."/>
            <person name="Chen L.Y."/>
            <person name="Shirley N."/>
            <person name="Lin Y.R."/>
            <person name="Liu L.Y."/>
            <person name="Hernandez A.G."/>
            <person name="Wright C.L."/>
            <person name="Bulone V."/>
            <person name="Tuskan G.A."/>
            <person name="Heath K."/>
            <person name="Zee F."/>
            <person name="Moore P.H."/>
            <person name="Sunkar R."/>
            <person name="Leebens-Mack J.H."/>
            <person name="Mockler T."/>
            <person name="Bennetzen J.L."/>
            <person name="Freeling M."/>
            <person name="Sankoff D."/>
            <person name="Paterson A.H."/>
            <person name="Zhu X."/>
            <person name="Yang X."/>
            <person name="Smith J.A."/>
            <person name="Cushman J.C."/>
            <person name="Paull R.E."/>
            <person name="Yu Q."/>
        </authorList>
    </citation>
    <scope>NUCLEOTIDE SEQUENCE [LARGE SCALE GENOMIC DNA]</scope>
    <source>
        <strain evidence="3">cv. F153</strain>
    </source>
</reference>
<evidence type="ECO:0000259" key="1">
    <source>
        <dbReference type="Pfam" id="PF13960"/>
    </source>
</evidence>
<organism evidence="3 4">
    <name type="scientific">Ananas comosus</name>
    <name type="common">Pineapple</name>
    <name type="synonym">Ananas ananas</name>
    <dbReference type="NCBI Taxonomy" id="4615"/>
    <lineage>
        <taxon>Eukaryota</taxon>
        <taxon>Viridiplantae</taxon>
        <taxon>Streptophyta</taxon>
        <taxon>Embryophyta</taxon>
        <taxon>Tracheophyta</taxon>
        <taxon>Spermatophyta</taxon>
        <taxon>Magnoliopsida</taxon>
        <taxon>Liliopsida</taxon>
        <taxon>Poales</taxon>
        <taxon>Bromeliaceae</taxon>
        <taxon>Bromelioideae</taxon>
        <taxon>Ananas</taxon>
    </lineage>
</organism>
<dbReference type="Pfam" id="PF13960">
    <property type="entry name" value="DUF4218"/>
    <property type="match status" value="1"/>
</dbReference>
<dbReference type="GeneID" id="109712821"/>
<dbReference type="PANTHER" id="PTHR10775:SF182">
    <property type="entry name" value="TRANSPOSON, EN_SPM-LIKE, TRANSPOSASE-ASSOCIATED DOMAIN PROTEIN-RELATED"/>
    <property type="match status" value="1"/>
</dbReference>
<dbReference type="InterPro" id="IPR025452">
    <property type="entry name" value="DUF4218"/>
</dbReference>
<keyword evidence="3" id="KW-1185">Reference proteome</keyword>
<feature type="domain" description="Transposase-associated" evidence="2">
    <location>
        <begin position="3"/>
        <end position="75"/>
    </location>
</feature>
<reference evidence="4" key="2">
    <citation type="submission" date="2025-08" db="UniProtKB">
        <authorList>
            <consortium name="RefSeq"/>
        </authorList>
    </citation>
    <scope>IDENTIFICATION</scope>
    <source>
        <tissue evidence="4">Leaf</tissue>
    </source>
</reference>
<evidence type="ECO:0000259" key="2">
    <source>
        <dbReference type="Pfam" id="PF13963"/>
    </source>
</evidence>
<evidence type="ECO:0000313" key="4">
    <source>
        <dbReference type="RefSeq" id="XP_020092177.1"/>
    </source>
</evidence>
<name>A0A6P5F985_ANACO</name>
<dbReference type="InterPro" id="IPR004242">
    <property type="entry name" value="Transposase_21"/>
</dbReference>
<dbReference type="Proteomes" id="UP000515123">
    <property type="component" value="Linkage group 7"/>
</dbReference>
<dbReference type="PANTHER" id="PTHR10775">
    <property type="entry name" value="OS08G0208400 PROTEIN"/>
    <property type="match status" value="1"/>
</dbReference>
<proteinExistence type="predicted"/>
<feature type="domain" description="DUF4218" evidence="1">
    <location>
        <begin position="697"/>
        <end position="782"/>
    </location>
</feature>
<dbReference type="AlphaFoldDB" id="A0A6P5F985"/>
<dbReference type="RefSeq" id="XP_020092177.1">
    <property type="nucleotide sequence ID" value="XM_020236588.1"/>
</dbReference>
<dbReference type="InterPro" id="IPR029480">
    <property type="entry name" value="Transpos_assoc"/>
</dbReference>
<evidence type="ECO:0000313" key="3">
    <source>
        <dbReference type="Proteomes" id="UP000515123"/>
    </source>
</evidence>
<dbReference type="Pfam" id="PF13963">
    <property type="entry name" value="Transpos_assoc"/>
    <property type="match status" value="1"/>
</dbReference>
<dbReference type="OrthoDB" id="671541at2759"/>
<dbReference type="Pfam" id="PF02992">
    <property type="entry name" value="Transposase_21"/>
    <property type="match status" value="1"/>
</dbReference>